<accession>A0A9W8IBC6</accession>
<comment type="subcellular location">
    <subcellularLocation>
        <location evidence="1">Endoplasmic reticulum membrane</location>
        <topology evidence="1">Single-pass type II membrane protein</topology>
    </subcellularLocation>
</comment>
<evidence type="ECO:0000256" key="5">
    <source>
        <dbReference type="ARBA" id="ARBA00022968"/>
    </source>
</evidence>
<dbReference type="AlphaFoldDB" id="A0A9W8IBC6"/>
<evidence type="ECO:0000256" key="8">
    <source>
        <dbReference type="ARBA" id="ARBA00045670"/>
    </source>
</evidence>
<dbReference type="GO" id="GO:0045047">
    <property type="term" value="P:protein targeting to ER"/>
    <property type="evidence" value="ECO:0007669"/>
    <property type="project" value="TreeGrafter"/>
</dbReference>
<feature type="transmembrane region" description="Helical" evidence="10">
    <location>
        <begin position="12"/>
        <end position="33"/>
    </location>
</feature>
<keyword evidence="7 9" id="KW-0472">Membrane</keyword>
<evidence type="ECO:0000256" key="10">
    <source>
        <dbReference type="SAM" id="Phobius"/>
    </source>
</evidence>
<dbReference type="PIRSF" id="PIRSF016089">
    <property type="entry name" value="SPC22"/>
    <property type="match status" value="1"/>
</dbReference>
<evidence type="ECO:0000256" key="7">
    <source>
        <dbReference type="ARBA" id="ARBA00023136"/>
    </source>
</evidence>
<dbReference type="PANTHER" id="PTHR12804">
    <property type="entry name" value="MICROSOMAL SIGNAL PEPTIDASE 23 KD SUBUNIT SPC22/23"/>
    <property type="match status" value="1"/>
</dbReference>
<protein>
    <recommendedName>
        <fullName evidence="9">Signal peptidase subunit 3</fullName>
    </recommendedName>
</protein>
<dbReference type="Proteomes" id="UP001139887">
    <property type="component" value="Unassembled WGS sequence"/>
</dbReference>
<dbReference type="EMBL" id="JANBUW010000002">
    <property type="protein sequence ID" value="KAJ2852554.1"/>
    <property type="molecule type" value="Genomic_DNA"/>
</dbReference>
<dbReference type="GO" id="GO:0005787">
    <property type="term" value="C:signal peptidase complex"/>
    <property type="evidence" value="ECO:0007669"/>
    <property type="project" value="UniProtKB-UniRule"/>
</dbReference>
<evidence type="ECO:0000256" key="9">
    <source>
        <dbReference type="PIRNR" id="PIRNR016089"/>
    </source>
</evidence>
<name>A0A9W8IBC6_9FUNG</name>
<evidence type="ECO:0000256" key="2">
    <source>
        <dbReference type="ARBA" id="ARBA00009289"/>
    </source>
</evidence>
<evidence type="ECO:0000313" key="11">
    <source>
        <dbReference type="EMBL" id="KAJ2852554.1"/>
    </source>
</evidence>
<evidence type="ECO:0000313" key="12">
    <source>
        <dbReference type="Proteomes" id="UP001139887"/>
    </source>
</evidence>
<comment type="function">
    <text evidence="8">Essential component of the signal peptidase complex (SPC) which catalyzes the cleavage of N-terminal signal sequences from nascent proteins as they are translocated into the lumen of the endoplasmic reticulum. Essential for the SPC catalytic activity, possibly by stabilizing and positioning the active center of the complex close to the lumenal surface. Essential for viability.</text>
</comment>
<evidence type="ECO:0000256" key="3">
    <source>
        <dbReference type="ARBA" id="ARBA00022692"/>
    </source>
</evidence>
<dbReference type="PANTHER" id="PTHR12804:SF0">
    <property type="entry name" value="SIGNAL PEPTIDASE COMPLEX SUBUNIT 3"/>
    <property type="match status" value="1"/>
</dbReference>
<evidence type="ECO:0000256" key="1">
    <source>
        <dbReference type="ARBA" id="ARBA00004648"/>
    </source>
</evidence>
<sequence length="194" mass="22258">MYNLLQRLSGITSFAMSVLMALAVIISVITPLIPSSPTHQVTLHNIQTTTGRLMDPYDKTSKSAEYARLTFDVDADLSSMFNWNTKLLFAYITADYDSPKFDTNRVVIWDRIIRNKRQAKLRLRKHHNKYSFRNYALTFEGIERANLTLHINPVPYLGLMYDKSMLSIPIEIPRALEPTDKPGHKAKGKRKSGR</sequence>
<evidence type="ECO:0000256" key="4">
    <source>
        <dbReference type="ARBA" id="ARBA00022824"/>
    </source>
</evidence>
<dbReference type="GO" id="GO:0006465">
    <property type="term" value="P:signal peptide processing"/>
    <property type="evidence" value="ECO:0007669"/>
    <property type="project" value="UniProtKB-UniRule"/>
</dbReference>
<comment type="similarity">
    <text evidence="2 9">Belongs to the SPCS3 family.</text>
</comment>
<evidence type="ECO:0000256" key="6">
    <source>
        <dbReference type="ARBA" id="ARBA00022989"/>
    </source>
</evidence>
<dbReference type="InterPro" id="IPR007653">
    <property type="entry name" value="SPC3"/>
</dbReference>
<keyword evidence="6 10" id="KW-1133">Transmembrane helix</keyword>
<keyword evidence="4 9" id="KW-0256">Endoplasmic reticulum</keyword>
<keyword evidence="3 10" id="KW-0812">Transmembrane</keyword>
<dbReference type="OrthoDB" id="10261524at2759"/>
<reference evidence="11" key="1">
    <citation type="submission" date="2022-07" db="EMBL/GenBank/DDBJ databases">
        <title>Phylogenomic reconstructions and comparative analyses of Kickxellomycotina fungi.</title>
        <authorList>
            <person name="Reynolds N.K."/>
            <person name="Stajich J.E."/>
            <person name="Barry K."/>
            <person name="Grigoriev I.V."/>
            <person name="Crous P."/>
            <person name="Smith M.E."/>
        </authorList>
    </citation>
    <scope>NUCLEOTIDE SEQUENCE</scope>
    <source>
        <strain evidence="11">NRRL 1566</strain>
    </source>
</reference>
<comment type="caution">
    <text evidence="11">The sequence shown here is derived from an EMBL/GenBank/DDBJ whole genome shotgun (WGS) entry which is preliminary data.</text>
</comment>
<dbReference type="Pfam" id="PF04573">
    <property type="entry name" value="SPC22"/>
    <property type="match status" value="1"/>
</dbReference>
<keyword evidence="5" id="KW-0735">Signal-anchor</keyword>
<keyword evidence="12" id="KW-1185">Reference proteome</keyword>
<organism evidence="11 12">
    <name type="scientific">Coemansia brasiliensis</name>
    <dbReference type="NCBI Taxonomy" id="2650707"/>
    <lineage>
        <taxon>Eukaryota</taxon>
        <taxon>Fungi</taxon>
        <taxon>Fungi incertae sedis</taxon>
        <taxon>Zoopagomycota</taxon>
        <taxon>Kickxellomycotina</taxon>
        <taxon>Kickxellomycetes</taxon>
        <taxon>Kickxellales</taxon>
        <taxon>Kickxellaceae</taxon>
        <taxon>Coemansia</taxon>
    </lineage>
</organism>
<proteinExistence type="inferred from homology"/>
<gene>
    <name evidence="11" type="primary">SPC3</name>
    <name evidence="11" type="ORF">IWW36_000183</name>
</gene>